<dbReference type="HOGENOM" id="CLU_013350_3_0_9"/>
<dbReference type="GO" id="GO:0005886">
    <property type="term" value="C:plasma membrane"/>
    <property type="evidence" value="ECO:0007669"/>
    <property type="project" value="UniProtKB-SubCell"/>
</dbReference>
<dbReference type="CDD" id="cd01879">
    <property type="entry name" value="FeoB"/>
    <property type="match status" value="1"/>
</dbReference>
<keyword evidence="5 17" id="KW-0410">Iron transport</keyword>
<evidence type="ECO:0000256" key="11">
    <source>
        <dbReference type="ARBA" id="ARBA00023065"/>
    </source>
</evidence>
<reference evidence="20 21" key="1">
    <citation type="submission" date="2010-08" db="EMBL/GenBank/DDBJ databases">
        <authorList>
            <person name="Weinstock G."/>
            <person name="Sodergren E."/>
            <person name="Clifton S."/>
            <person name="Fulton L."/>
            <person name="Fulton B."/>
            <person name="Courtney L."/>
            <person name="Fronick C."/>
            <person name="Harrison M."/>
            <person name="Strong C."/>
            <person name="Farmer C."/>
            <person name="Delahaunty K."/>
            <person name="Markovic C."/>
            <person name="Hall O."/>
            <person name="Minx P."/>
            <person name="Tomlinson C."/>
            <person name="Mitreva M."/>
            <person name="Hou S."/>
            <person name="Chen J."/>
            <person name="Wollam A."/>
            <person name="Pepin K.H."/>
            <person name="Johnson M."/>
            <person name="Bhonagiri V."/>
            <person name="Zhang X."/>
            <person name="Suruliraj S."/>
            <person name="Warren W."/>
            <person name="Chinwalla A."/>
            <person name="Mardis E.R."/>
            <person name="Wilson R.K."/>
        </authorList>
    </citation>
    <scope>NUCLEOTIDE SEQUENCE [LARGE SCALE GENOMIC DNA]</scope>
    <source>
        <strain evidence="20 21">F0359</strain>
    </source>
</reference>
<keyword evidence="11" id="KW-0406">Ion transport</keyword>
<feature type="transmembrane region" description="Helical" evidence="17">
    <location>
        <begin position="458"/>
        <end position="478"/>
    </location>
</feature>
<dbReference type="SUPFAM" id="SSF52540">
    <property type="entry name" value="P-loop containing nucleoside triphosphate hydrolases"/>
    <property type="match status" value="1"/>
</dbReference>
<sequence>MTMSSDNTIRIALAGNPNCGKTTIFNNITGAKQHVGNYPGVTVEKKEGHCIYDGKDLLFIDLPGTYSLTARSLDEVVARNVIINEKPDLIVNILDGSNLERNLYLASQLAELERPMVVGLNMMDIADRMNVKIDLDKLGERLGAVVVPLVGSKGVGIDKLLETVSDTEKLKNLKNPKVDYGPVVEPAIEELQKLIEAASSITYPYRWVAVKLLENDIDVVKKIKALPDTENILSKATVLRDSLKDKVDLDFHFAQLRHEFAVQAYNASVVSAGTSDTLSDKIDRVLTHKILGLPIFLFFMWLMFTVVIDIGAYPQDWLEKGFGMLGDWLNNVIVDEQLRSLVVDGAIGGVGAVLSFVPLIVLLYLFISIIEDSGYMARAAFLIDRLMRSFGLHGKSFIPLILGFGCNVPGVMAARTLDNERDRMVTILALPFMTCGARLPVYTLLIAAFFGASGYGGTVLFGIYLLGIIVSIVLALTLRRTKFKGDQEPFVMELPPYHIPTLKGVLMHMWERTILYLKKAGTIILGASILVWFLTAYPMDVDYSQDYDAAKDAVTATAEQQQSQILASYGLSSMEDNEELNNMYNDMIQAQKDADDAAAAEDQDVSDVQQAAEAQAKPEYPDAFADLQQENPTVYAQALPLFDVQKAADDATADLDSQQNAEKIGQSYAARLGRVVEPAIRPLGFDWKIGVGIVACTAAKEVMVSTLATIYSVQADDKHEAGLVTYLANDPDFNQAVALSLMVFTLLYMPCVATLAVIKRETNSWKCMGFSAGLGLVLAYVFAFATYHLALLAGLGA</sequence>
<evidence type="ECO:0000256" key="9">
    <source>
        <dbReference type="ARBA" id="ARBA00022989"/>
    </source>
</evidence>
<dbReference type="Pfam" id="PF02421">
    <property type="entry name" value="FeoB_N"/>
    <property type="match status" value="1"/>
</dbReference>
<comment type="caution">
    <text evidence="20">The sequence shown here is derived from an EMBL/GenBank/DDBJ whole genome shotgun (WGS) entry which is preliminary data.</text>
</comment>
<evidence type="ECO:0000313" key="20">
    <source>
        <dbReference type="EMBL" id="EFQ04341.1"/>
    </source>
</evidence>
<comment type="caution">
    <text evidence="17">Lacks conserved residue(s) required for the propagation of feature annotation.</text>
</comment>
<dbReference type="NCBIfam" id="TIGR00437">
    <property type="entry name" value="feoB"/>
    <property type="match status" value="1"/>
</dbReference>
<feature type="binding site" evidence="15">
    <location>
        <begin position="61"/>
        <end position="64"/>
    </location>
    <ligand>
        <name>GTP</name>
        <dbReference type="ChEBI" id="CHEBI:37565"/>
        <label>1</label>
    </ligand>
</feature>
<evidence type="ECO:0000256" key="2">
    <source>
        <dbReference type="ARBA" id="ARBA00004429"/>
    </source>
</evidence>
<dbReference type="InterPro" id="IPR006073">
    <property type="entry name" value="GTP-bd"/>
</dbReference>
<dbReference type="Gene3D" id="1.10.287.1770">
    <property type="match status" value="1"/>
</dbReference>
<dbReference type="InterPro" id="IPR041069">
    <property type="entry name" value="FeoB_Cyto"/>
</dbReference>
<keyword evidence="16" id="KW-0460">Magnesium</keyword>
<dbReference type="AlphaFoldDB" id="E2ZBW3"/>
<dbReference type="Pfam" id="PF07670">
    <property type="entry name" value="Gate"/>
    <property type="match status" value="2"/>
</dbReference>
<dbReference type="GO" id="GO:0005525">
    <property type="term" value="F:GTP binding"/>
    <property type="evidence" value="ECO:0007669"/>
    <property type="project" value="UniProtKB-KW"/>
</dbReference>
<evidence type="ECO:0000256" key="14">
    <source>
        <dbReference type="NCBIfam" id="TIGR00437"/>
    </source>
</evidence>
<keyword evidence="3 17" id="KW-0813">Transport</keyword>
<evidence type="ECO:0000256" key="3">
    <source>
        <dbReference type="ARBA" id="ARBA00022448"/>
    </source>
</evidence>
<evidence type="ECO:0000256" key="16">
    <source>
        <dbReference type="PIRSR" id="PIRSR603373-2"/>
    </source>
</evidence>
<dbReference type="PANTHER" id="PTHR43185">
    <property type="entry name" value="FERROUS IRON TRANSPORT PROTEIN B"/>
    <property type="match status" value="1"/>
</dbReference>
<feature type="transmembrane region" description="Helical" evidence="17">
    <location>
        <begin position="516"/>
        <end position="537"/>
    </location>
</feature>
<dbReference type="InterPro" id="IPR011642">
    <property type="entry name" value="Gate_dom"/>
</dbReference>
<dbReference type="PROSITE" id="PS51711">
    <property type="entry name" value="G_FEOB"/>
    <property type="match status" value="1"/>
</dbReference>
<dbReference type="PANTHER" id="PTHR43185:SF1">
    <property type="entry name" value="FE(2+) TRANSPORTER FEOB"/>
    <property type="match status" value="1"/>
</dbReference>
<dbReference type="NCBIfam" id="TIGR00231">
    <property type="entry name" value="small_GTP"/>
    <property type="match status" value="1"/>
</dbReference>
<protein>
    <recommendedName>
        <fullName evidence="14 17">Ferrous iron transport protein B</fullName>
    </recommendedName>
</protein>
<evidence type="ECO:0000256" key="18">
    <source>
        <dbReference type="SAM" id="MobiDB-lite"/>
    </source>
</evidence>
<keyword evidence="9 17" id="KW-1133">Transmembrane helix</keyword>
<keyword evidence="6" id="KW-0997">Cell inner membrane</keyword>
<dbReference type="FunFam" id="3.40.50.300:FF:000426">
    <property type="entry name" value="Ferrous iron transport protein B"/>
    <property type="match status" value="1"/>
</dbReference>
<keyword evidence="21" id="KW-1185">Reference proteome</keyword>
<comment type="subcellular location">
    <subcellularLocation>
        <location evidence="2">Cell inner membrane</location>
        <topology evidence="2">Multi-pass membrane protein</topology>
    </subcellularLocation>
    <subcellularLocation>
        <location evidence="17">Cell membrane</location>
        <topology evidence="17">Multi-pass membrane protein</topology>
    </subcellularLocation>
</comment>
<keyword evidence="16" id="KW-0479">Metal-binding</keyword>
<dbReference type="GO" id="GO:0015093">
    <property type="term" value="F:ferrous iron transmembrane transporter activity"/>
    <property type="evidence" value="ECO:0007669"/>
    <property type="project" value="UniProtKB-UniRule"/>
</dbReference>
<keyword evidence="12 15" id="KW-0342">GTP-binding</keyword>
<dbReference type="Gene3D" id="3.40.50.300">
    <property type="entry name" value="P-loop containing nucleotide triphosphate hydrolases"/>
    <property type="match status" value="1"/>
</dbReference>
<feature type="transmembrane region" description="Helical" evidence="17">
    <location>
        <begin position="736"/>
        <end position="758"/>
    </location>
</feature>
<evidence type="ECO:0000256" key="4">
    <source>
        <dbReference type="ARBA" id="ARBA00022475"/>
    </source>
</evidence>
<keyword evidence="7 17" id="KW-0812">Transmembrane</keyword>
<gene>
    <name evidence="20" type="primary">feoB</name>
    <name evidence="20" type="ORF">HMPREF9429_00945</name>
</gene>
<dbReference type="Pfam" id="PF17910">
    <property type="entry name" value="FeoB_Cyto"/>
    <property type="match status" value="1"/>
</dbReference>
<keyword evidence="13 17" id="KW-0472">Membrane</keyword>
<evidence type="ECO:0000256" key="12">
    <source>
        <dbReference type="ARBA" id="ARBA00023134"/>
    </source>
</evidence>
<evidence type="ECO:0000256" key="15">
    <source>
        <dbReference type="PIRSR" id="PIRSR603373-1"/>
    </source>
</evidence>
<evidence type="ECO:0000256" key="6">
    <source>
        <dbReference type="ARBA" id="ARBA00022519"/>
    </source>
</evidence>
<organism evidence="20 21">
    <name type="scientific">Megasphaera micronuciformis F0359</name>
    <dbReference type="NCBI Taxonomy" id="706434"/>
    <lineage>
        <taxon>Bacteria</taxon>
        <taxon>Bacillati</taxon>
        <taxon>Bacillota</taxon>
        <taxon>Negativicutes</taxon>
        <taxon>Veillonellales</taxon>
        <taxon>Veillonellaceae</taxon>
        <taxon>Megasphaera</taxon>
    </lineage>
</organism>
<dbReference type="InterPro" id="IPR005225">
    <property type="entry name" value="Small_GTP-bd"/>
</dbReference>
<evidence type="ECO:0000256" key="17">
    <source>
        <dbReference type="RuleBase" id="RU362098"/>
    </source>
</evidence>
<keyword evidence="8 15" id="KW-0547">Nucleotide-binding</keyword>
<feature type="domain" description="FeoB-type G" evidence="19">
    <location>
        <begin position="8"/>
        <end position="170"/>
    </location>
</feature>
<dbReference type="EMBL" id="AECS01000036">
    <property type="protein sequence ID" value="EFQ04341.1"/>
    <property type="molecule type" value="Genomic_DNA"/>
</dbReference>
<accession>E2ZBW3</accession>
<dbReference type="GO" id="GO:0046872">
    <property type="term" value="F:metal ion binding"/>
    <property type="evidence" value="ECO:0007669"/>
    <property type="project" value="UniProtKB-KW"/>
</dbReference>
<evidence type="ECO:0000259" key="19">
    <source>
        <dbReference type="PROSITE" id="PS51711"/>
    </source>
</evidence>
<dbReference type="PRINTS" id="PR00326">
    <property type="entry name" value="GTP1OBG"/>
</dbReference>
<dbReference type="eggNOG" id="COG0370">
    <property type="taxonomic scope" value="Bacteria"/>
</dbReference>
<feature type="binding site" evidence="16">
    <location>
        <position position="26"/>
    </location>
    <ligand>
        <name>Mg(2+)</name>
        <dbReference type="ChEBI" id="CHEBI:18420"/>
        <label>2</label>
    </ligand>
</feature>
<feature type="region of interest" description="Disordered" evidence="18">
    <location>
        <begin position="592"/>
        <end position="613"/>
    </location>
</feature>
<feature type="transmembrane region" description="Helical" evidence="17">
    <location>
        <begin position="290"/>
        <end position="313"/>
    </location>
</feature>
<evidence type="ECO:0000256" key="10">
    <source>
        <dbReference type="ARBA" id="ARBA00023004"/>
    </source>
</evidence>
<feature type="binding site" evidence="15">
    <location>
        <begin position="15"/>
        <end position="22"/>
    </location>
    <ligand>
        <name>GTP</name>
        <dbReference type="ChEBI" id="CHEBI:37565"/>
        <label>1</label>
    </ligand>
</feature>
<feature type="transmembrane region" description="Helical" evidence="17">
    <location>
        <begin position="770"/>
        <end position="795"/>
    </location>
</feature>
<evidence type="ECO:0000256" key="13">
    <source>
        <dbReference type="ARBA" id="ARBA00023136"/>
    </source>
</evidence>
<dbReference type="InterPro" id="IPR003373">
    <property type="entry name" value="Fe2_transport_prot-B"/>
</dbReference>
<dbReference type="Pfam" id="PF07664">
    <property type="entry name" value="FeoB_C"/>
    <property type="match status" value="1"/>
</dbReference>
<dbReference type="InterPro" id="IPR011640">
    <property type="entry name" value="Fe2_transport_prot_B_C"/>
</dbReference>
<comment type="similarity">
    <text evidence="17">Belongs to the TRAFAC class TrmE-Era-EngA-EngB-Septin-like GTPase superfamily. FeoB GTPase (TC 9.A.8) family.</text>
</comment>
<dbReference type="Proteomes" id="UP000003195">
    <property type="component" value="Unassembled WGS sequence"/>
</dbReference>
<evidence type="ECO:0000256" key="1">
    <source>
        <dbReference type="ARBA" id="ARBA00003926"/>
    </source>
</evidence>
<keyword evidence="10 17" id="KW-0408">Iron</keyword>
<feature type="binding site" evidence="15">
    <location>
        <begin position="121"/>
        <end position="124"/>
    </location>
    <ligand>
        <name>GTP</name>
        <dbReference type="ChEBI" id="CHEBI:37565"/>
        <label>1</label>
    </ligand>
</feature>
<evidence type="ECO:0000256" key="7">
    <source>
        <dbReference type="ARBA" id="ARBA00022692"/>
    </source>
</evidence>
<dbReference type="InterPro" id="IPR050860">
    <property type="entry name" value="FeoB_GTPase"/>
</dbReference>
<keyword evidence="4" id="KW-1003">Cell membrane</keyword>
<dbReference type="InterPro" id="IPR027417">
    <property type="entry name" value="P-loop_NTPase"/>
</dbReference>
<feature type="compositionally biased region" description="Acidic residues" evidence="18">
    <location>
        <begin position="596"/>
        <end position="605"/>
    </location>
</feature>
<feature type="binding site" evidence="16">
    <location>
        <position position="29"/>
    </location>
    <ligand>
        <name>Mg(2+)</name>
        <dbReference type="ChEBI" id="CHEBI:18420"/>
        <label>2</label>
    </ligand>
</feature>
<evidence type="ECO:0000256" key="5">
    <source>
        <dbReference type="ARBA" id="ARBA00022496"/>
    </source>
</evidence>
<dbReference type="STRING" id="706434.HMPREF9429_00945"/>
<feature type="transmembrane region" description="Helical" evidence="17">
    <location>
        <begin position="346"/>
        <end position="367"/>
    </location>
</feature>
<feature type="transmembrane region" description="Helical" evidence="17">
    <location>
        <begin position="425"/>
        <end position="452"/>
    </location>
</feature>
<proteinExistence type="inferred from homology"/>
<dbReference type="InterPro" id="IPR030389">
    <property type="entry name" value="G_FEOB_dom"/>
</dbReference>
<name>E2ZBW3_9FIRM</name>
<evidence type="ECO:0000313" key="21">
    <source>
        <dbReference type="Proteomes" id="UP000003195"/>
    </source>
</evidence>
<evidence type="ECO:0000256" key="8">
    <source>
        <dbReference type="ARBA" id="ARBA00022741"/>
    </source>
</evidence>
<feature type="binding site" evidence="15">
    <location>
        <begin position="40"/>
        <end position="44"/>
    </location>
    <ligand>
        <name>GTP</name>
        <dbReference type="ChEBI" id="CHEBI:37565"/>
        <label>1</label>
    </ligand>
</feature>
<comment type="function">
    <text evidence="1 17">Probable transporter of a GTP-driven Fe(2+) uptake system.</text>
</comment>
<feature type="binding site" evidence="16">
    <location>
        <position position="30"/>
    </location>
    <ligand>
        <name>Mg(2+)</name>
        <dbReference type="ChEBI" id="CHEBI:18420"/>
        <label>2</label>
    </ligand>
</feature>